<sequence length="38" mass="4536">MMRDMLFSLFKNIHLEKVYVSPYSFVTQVPILFCKLPV</sequence>
<name>A0A2P2QNF7_RHIMU</name>
<proteinExistence type="predicted"/>
<evidence type="ECO:0000313" key="1">
    <source>
        <dbReference type="EMBL" id="MBX68550.1"/>
    </source>
</evidence>
<dbReference type="EMBL" id="GGEC01088066">
    <property type="protein sequence ID" value="MBX68550.1"/>
    <property type="molecule type" value="Transcribed_RNA"/>
</dbReference>
<accession>A0A2P2QNF7</accession>
<organism evidence="1">
    <name type="scientific">Rhizophora mucronata</name>
    <name type="common">Asiatic mangrove</name>
    <dbReference type="NCBI Taxonomy" id="61149"/>
    <lineage>
        <taxon>Eukaryota</taxon>
        <taxon>Viridiplantae</taxon>
        <taxon>Streptophyta</taxon>
        <taxon>Embryophyta</taxon>
        <taxon>Tracheophyta</taxon>
        <taxon>Spermatophyta</taxon>
        <taxon>Magnoliopsida</taxon>
        <taxon>eudicotyledons</taxon>
        <taxon>Gunneridae</taxon>
        <taxon>Pentapetalae</taxon>
        <taxon>rosids</taxon>
        <taxon>fabids</taxon>
        <taxon>Malpighiales</taxon>
        <taxon>Rhizophoraceae</taxon>
        <taxon>Rhizophora</taxon>
    </lineage>
</organism>
<dbReference type="AlphaFoldDB" id="A0A2P2QNF7"/>
<protein>
    <submittedName>
        <fullName evidence="1">Uncharacterized protein</fullName>
    </submittedName>
</protein>
<reference evidence="1" key="1">
    <citation type="submission" date="2018-02" db="EMBL/GenBank/DDBJ databases">
        <title>Rhizophora mucronata_Transcriptome.</title>
        <authorList>
            <person name="Meera S.P."/>
            <person name="Sreeshan A."/>
            <person name="Augustine A."/>
        </authorList>
    </citation>
    <scope>NUCLEOTIDE SEQUENCE</scope>
    <source>
        <tissue evidence="1">Leaf</tissue>
    </source>
</reference>